<protein>
    <submittedName>
        <fullName evidence="6">Sugar-binding protein</fullName>
    </submittedName>
</protein>
<dbReference type="GO" id="GO:0000976">
    <property type="term" value="F:transcription cis-regulatory region binding"/>
    <property type="evidence" value="ECO:0007669"/>
    <property type="project" value="TreeGrafter"/>
</dbReference>
<organism evidence="6 7">
    <name type="scientific">Bifidobacterium tissieri</name>
    <dbReference type="NCBI Taxonomy" id="1630162"/>
    <lineage>
        <taxon>Bacteria</taxon>
        <taxon>Bacillati</taxon>
        <taxon>Actinomycetota</taxon>
        <taxon>Actinomycetes</taxon>
        <taxon>Bifidobacteriales</taxon>
        <taxon>Bifidobacteriaceae</taxon>
        <taxon>Bifidobacterium</taxon>
    </lineage>
</organism>
<keyword evidence="1" id="KW-0805">Transcription regulation</keyword>
<evidence type="ECO:0000313" key="7">
    <source>
        <dbReference type="Proteomes" id="UP000216444"/>
    </source>
</evidence>
<feature type="region of interest" description="Disordered" evidence="4">
    <location>
        <begin position="1"/>
        <end position="22"/>
    </location>
</feature>
<dbReference type="PROSITE" id="PS50932">
    <property type="entry name" value="HTH_LACI_2"/>
    <property type="match status" value="1"/>
</dbReference>
<dbReference type="InterPro" id="IPR046335">
    <property type="entry name" value="LacI/GalR-like_sensor"/>
</dbReference>
<dbReference type="GO" id="GO:0003700">
    <property type="term" value="F:DNA-binding transcription factor activity"/>
    <property type="evidence" value="ECO:0007669"/>
    <property type="project" value="TreeGrafter"/>
</dbReference>
<keyword evidence="3" id="KW-0804">Transcription</keyword>
<dbReference type="Pfam" id="PF00356">
    <property type="entry name" value="LacI"/>
    <property type="match status" value="1"/>
</dbReference>
<keyword evidence="2" id="KW-0238">DNA-binding</keyword>
<dbReference type="InterPro" id="IPR000843">
    <property type="entry name" value="HTH_LacI"/>
</dbReference>
<dbReference type="SUPFAM" id="SSF47413">
    <property type="entry name" value="lambda repressor-like DNA-binding domains"/>
    <property type="match status" value="1"/>
</dbReference>
<evidence type="ECO:0000256" key="4">
    <source>
        <dbReference type="SAM" id="MobiDB-lite"/>
    </source>
</evidence>
<comment type="caution">
    <text evidence="6">The sequence shown here is derived from an EMBL/GenBank/DDBJ whole genome shotgun (WGS) entry which is preliminary data.</text>
</comment>
<name>A0A261FHL4_9BIFI</name>
<feature type="domain" description="HTH lacI-type" evidence="5">
    <location>
        <begin position="20"/>
        <end position="74"/>
    </location>
</feature>
<sequence length="359" mass="39939">MAQTSEHGNDQPNTTPRHRPNVTDVATLANVSIGTVSNYFNYPDRVSDLMKQRVEQAIEQLGYRRRQSETPTVKRKPIVPFIMSSVENSIYTSIFQGAQEVLNDNGMILMASNSLTDETEQRRLIDAFLSLPVSGLLLSTSRDSSEDISRIQSHDIPVVVVDHVERTDDISCCNVAEDNTQGGYLAATHLIEQGCHTIIYAGHGFEFQPVEERYEGIGRAVRRAPNTTLEFLDSQGFLFEDGLDLGHRLSERYASHDNADHSTDEHHPIGIICCSDAVANGIIEALANRIPHDFLVAGTENNTFAERGPIRLTTVNNPGEDMGRRAARLLLDEIRNPDEHIHSTVLCPPTITLRESTIR</sequence>
<dbReference type="InterPro" id="IPR010982">
    <property type="entry name" value="Lambda_DNA-bd_dom_sf"/>
</dbReference>
<evidence type="ECO:0000256" key="1">
    <source>
        <dbReference type="ARBA" id="ARBA00023015"/>
    </source>
</evidence>
<gene>
    <name evidence="6" type="ORF">BTIS_0884</name>
</gene>
<dbReference type="AlphaFoldDB" id="A0A261FHL4"/>
<dbReference type="SUPFAM" id="SSF53822">
    <property type="entry name" value="Periplasmic binding protein-like I"/>
    <property type="match status" value="1"/>
</dbReference>
<dbReference type="Pfam" id="PF13377">
    <property type="entry name" value="Peripla_BP_3"/>
    <property type="match status" value="1"/>
</dbReference>
<dbReference type="Gene3D" id="1.10.260.40">
    <property type="entry name" value="lambda repressor-like DNA-binding domains"/>
    <property type="match status" value="1"/>
</dbReference>
<evidence type="ECO:0000313" key="6">
    <source>
        <dbReference type="EMBL" id="OZG58515.1"/>
    </source>
</evidence>
<dbReference type="InterPro" id="IPR028082">
    <property type="entry name" value="Peripla_BP_I"/>
</dbReference>
<proteinExistence type="predicted"/>
<dbReference type="CDD" id="cd01392">
    <property type="entry name" value="HTH_LacI"/>
    <property type="match status" value="1"/>
</dbReference>
<dbReference type="PANTHER" id="PTHR30146:SF109">
    <property type="entry name" value="HTH-TYPE TRANSCRIPTIONAL REGULATOR GALS"/>
    <property type="match status" value="1"/>
</dbReference>
<dbReference type="RefSeq" id="WP_094663022.1">
    <property type="nucleotide sequence ID" value="NZ_MWWV01000004.1"/>
</dbReference>
<dbReference type="Proteomes" id="UP000216444">
    <property type="component" value="Unassembled WGS sequence"/>
</dbReference>
<dbReference type="CDD" id="cd06267">
    <property type="entry name" value="PBP1_LacI_sugar_binding-like"/>
    <property type="match status" value="1"/>
</dbReference>
<evidence type="ECO:0000259" key="5">
    <source>
        <dbReference type="PROSITE" id="PS50932"/>
    </source>
</evidence>
<accession>A0A261FHL4</accession>
<keyword evidence="7" id="KW-1185">Reference proteome</keyword>
<dbReference type="EMBL" id="MWWV01000004">
    <property type="protein sequence ID" value="OZG58515.1"/>
    <property type="molecule type" value="Genomic_DNA"/>
</dbReference>
<reference evidence="6 7" key="1">
    <citation type="journal article" date="2017" name="BMC Genomics">
        <title>Comparative genomic and phylogenomic analyses of the Bifidobacteriaceae family.</title>
        <authorList>
            <person name="Lugli G.A."/>
            <person name="Milani C."/>
            <person name="Turroni F."/>
            <person name="Duranti S."/>
            <person name="Mancabelli L."/>
            <person name="Mangifesta M."/>
            <person name="Ferrario C."/>
            <person name="Modesto M."/>
            <person name="Mattarelli P."/>
            <person name="Jiri K."/>
            <person name="van Sinderen D."/>
            <person name="Ventura M."/>
        </authorList>
    </citation>
    <scope>NUCLEOTIDE SEQUENCE [LARGE SCALE GENOMIC DNA]</scope>
    <source>
        <strain evidence="6 7">DSM 100201</strain>
    </source>
</reference>
<evidence type="ECO:0000256" key="2">
    <source>
        <dbReference type="ARBA" id="ARBA00023125"/>
    </source>
</evidence>
<dbReference type="SMART" id="SM00354">
    <property type="entry name" value="HTH_LACI"/>
    <property type="match status" value="1"/>
</dbReference>
<feature type="compositionally biased region" description="Polar residues" evidence="4">
    <location>
        <begin position="1"/>
        <end position="15"/>
    </location>
</feature>
<dbReference type="Gene3D" id="3.40.50.2300">
    <property type="match status" value="2"/>
</dbReference>
<dbReference type="PANTHER" id="PTHR30146">
    <property type="entry name" value="LACI-RELATED TRANSCRIPTIONAL REPRESSOR"/>
    <property type="match status" value="1"/>
</dbReference>
<evidence type="ECO:0000256" key="3">
    <source>
        <dbReference type="ARBA" id="ARBA00023163"/>
    </source>
</evidence>